<accession>I4BZV8</accession>
<dbReference type="Proteomes" id="UP000006055">
    <property type="component" value="Chromosome"/>
</dbReference>
<dbReference type="EMBL" id="CP003360">
    <property type="protein sequence ID" value="AFM22849.1"/>
    <property type="molecule type" value="Genomic_DNA"/>
</dbReference>
<sequence>MTISFDHYMHSVSEMDFRKLNLNYLFAERFCRFTRELLLSDKPEWQSENVVVYETNAFKLRQFTPLRSGPPLLILPPQAGHHSCIADYALPDQSLVALCGRHTDSTIYAVEWKSADISRCHETIDDLVNQVRHCIRFIGCNVHVIGLCQAGWLASIYAALFPDDILSLILGGAPIDFTAGGGKIQEMVQSLPLAFYASLVQMGNGVMKGRFIVDGFKNMNAYDRYIGDYVRLYSNLDNPVAVQRSRKFRTWYEYTQDLAGAWYLQAVYELFKRNRLVRGKLKVMGRHVRLEEITCPVVLIAGENDDITLEPQLFNMEKHVSGSVWKIMIRKCGHIGLFMKKDALENYWTHALDYVLGKQEEQTAVAM</sequence>
<dbReference type="Gene3D" id="3.40.50.1820">
    <property type="entry name" value="alpha/beta hydrolase"/>
    <property type="match status" value="1"/>
</dbReference>
<dbReference type="Pfam" id="PF11339">
    <property type="entry name" value="DUF3141"/>
    <property type="match status" value="1"/>
</dbReference>
<dbReference type="eggNOG" id="COG4553">
    <property type="taxonomic scope" value="Bacteria"/>
</dbReference>
<evidence type="ECO:0000313" key="1">
    <source>
        <dbReference type="EMBL" id="AFM22849.1"/>
    </source>
</evidence>
<proteinExistence type="predicted"/>
<dbReference type="KEGG" id="dti:Desti_0100"/>
<name>I4BZV8_DESTA</name>
<keyword evidence="2" id="KW-1185">Reference proteome</keyword>
<evidence type="ECO:0000313" key="2">
    <source>
        <dbReference type="Proteomes" id="UP000006055"/>
    </source>
</evidence>
<dbReference type="AlphaFoldDB" id="I4BZV8"/>
<dbReference type="SUPFAM" id="SSF53474">
    <property type="entry name" value="alpha/beta-Hydrolases"/>
    <property type="match status" value="1"/>
</dbReference>
<dbReference type="PANTHER" id="PTHR36837">
    <property type="entry name" value="POLY(3-HYDROXYALKANOATE) POLYMERASE SUBUNIT PHAC"/>
    <property type="match status" value="1"/>
</dbReference>
<dbReference type="InterPro" id="IPR029058">
    <property type="entry name" value="AB_hydrolase_fold"/>
</dbReference>
<dbReference type="HOGENOM" id="CLU_035017_0_0_7"/>
<organism evidence="1 2">
    <name type="scientific">Desulfomonile tiedjei (strain ATCC 49306 / DSM 6799 / DCB-1)</name>
    <dbReference type="NCBI Taxonomy" id="706587"/>
    <lineage>
        <taxon>Bacteria</taxon>
        <taxon>Pseudomonadati</taxon>
        <taxon>Thermodesulfobacteriota</taxon>
        <taxon>Desulfomonilia</taxon>
        <taxon>Desulfomonilales</taxon>
        <taxon>Desulfomonilaceae</taxon>
        <taxon>Desulfomonile</taxon>
    </lineage>
</organism>
<dbReference type="STRING" id="706587.Desti_0100"/>
<dbReference type="InterPro" id="IPR051321">
    <property type="entry name" value="PHA/PHB_synthase"/>
</dbReference>
<reference evidence="2" key="1">
    <citation type="submission" date="2012-06" db="EMBL/GenBank/DDBJ databases">
        <title>Complete sequence of chromosome of Desulfomonile tiedjei DSM 6799.</title>
        <authorList>
            <person name="Lucas S."/>
            <person name="Copeland A."/>
            <person name="Lapidus A."/>
            <person name="Glavina del Rio T."/>
            <person name="Dalin E."/>
            <person name="Tice H."/>
            <person name="Bruce D."/>
            <person name="Goodwin L."/>
            <person name="Pitluck S."/>
            <person name="Peters L."/>
            <person name="Ovchinnikova G."/>
            <person name="Zeytun A."/>
            <person name="Lu M."/>
            <person name="Kyrpides N."/>
            <person name="Mavromatis K."/>
            <person name="Ivanova N."/>
            <person name="Brettin T."/>
            <person name="Detter J.C."/>
            <person name="Han C."/>
            <person name="Larimer F."/>
            <person name="Land M."/>
            <person name="Hauser L."/>
            <person name="Markowitz V."/>
            <person name="Cheng J.-F."/>
            <person name="Hugenholtz P."/>
            <person name="Woyke T."/>
            <person name="Wu D."/>
            <person name="Spring S."/>
            <person name="Schroeder M."/>
            <person name="Brambilla E."/>
            <person name="Klenk H.-P."/>
            <person name="Eisen J.A."/>
        </authorList>
    </citation>
    <scope>NUCLEOTIDE SEQUENCE [LARGE SCALE GENOMIC DNA]</scope>
    <source>
        <strain evidence="2">ATCC 49306 / DSM 6799 / DCB-1</strain>
    </source>
</reference>
<gene>
    <name evidence="1" type="ordered locus">Desti_0100</name>
</gene>
<dbReference type="RefSeq" id="WP_014808008.1">
    <property type="nucleotide sequence ID" value="NC_018025.1"/>
</dbReference>
<dbReference type="OrthoDB" id="9774318at2"/>
<dbReference type="InterPro" id="IPR024501">
    <property type="entry name" value="DUF3141"/>
</dbReference>
<dbReference type="PANTHER" id="PTHR36837:SF4">
    <property type="entry name" value="BLR0908 PROTEIN"/>
    <property type="match status" value="1"/>
</dbReference>
<protein>
    <submittedName>
        <fullName evidence="1">Poly(3-hydroxyalkanoate) synthetase</fullName>
    </submittedName>
</protein>